<name>A0A846T6E5_9BACI</name>
<feature type="domain" description="AB hydrolase-1" evidence="1">
    <location>
        <begin position="29"/>
        <end position="179"/>
    </location>
</feature>
<dbReference type="Gene3D" id="3.40.50.1820">
    <property type="entry name" value="alpha/beta hydrolase"/>
    <property type="match status" value="1"/>
</dbReference>
<dbReference type="SUPFAM" id="SSF53474">
    <property type="entry name" value="alpha/beta-Hydrolases"/>
    <property type="match status" value="1"/>
</dbReference>
<dbReference type="EMBL" id="JAAVUM010000001">
    <property type="protein sequence ID" value="NKE04213.1"/>
    <property type="molecule type" value="Genomic_DNA"/>
</dbReference>
<organism evidence="2 3">
    <name type="scientific">Mesobacillus selenatarsenatis</name>
    <dbReference type="NCBI Taxonomy" id="388741"/>
    <lineage>
        <taxon>Bacteria</taxon>
        <taxon>Bacillati</taxon>
        <taxon>Bacillota</taxon>
        <taxon>Bacilli</taxon>
        <taxon>Bacillales</taxon>
        <taxon>Bacillaceae</taxon>
        <taxon>Mesobacillus</taxon>
    </lineage>
</organism>
<accession>A0A846T6E5</accession>
<sequence length="251" mass="28214">MQQAVSLLHKNKVMRGMAHFPLLAQKKAPAVILLHGFTGSKLEPHRFFLKISRALEELGIASFRFDFLGSGESDGNFEDMTVLNELAEAETILEYVQSHPEIDKEKVIVLGFSMGGLVASLLAGDHPEEIEKLILLAPAGNMAEKVKVMEKNSAYIKEENAFDIGGNLIGKDFIAELNSFNVWERAKSFERDVLIIHGTRDEAVSIEESKKYQEKCYQGRAALHLVTGADHTFNSYYWEKEVIENICHFVK</sequence>
<dbReference type="AlphaFoldDB" id="A0A846T6E5"/>
<keyword evidence="2" id="KW-0378">Hydrolase</keyword>
<reference evidence="2 3" key="1">
    <citation type="submission" date="2020-03" db="EMBL/GenBank/DDBJ databases">
        <authorList>
            <person name="Sun Q."/>
        </authorList>
    </citation>
    <scope>NUCLEOTIDE SEQUENCE [LARGE SCALE GENOMIC DNA]</scope>
    <source>
        <strain evidence="2 3">KACC 21451</strain>
    </source>
</reference>
<evidence type="ECO:0000259" key="1">
    <source>
        <dbReference type="Pfam" id="PF00561"/>
    </source>
</evidence>
<evidence type="ECO:0000313" key="2">
    <source>
        <dbReference type="EMBL" id="NKE04213.1"/>
    </source>
</evidence>
<dbReference type="PANTHER" id="PTHR43265">
    <property type="entry name" value="ESTERASE ESTD"/>
    <property type="match status" value="1"/>
</dbReference>
<evidence type="ECO:0000313" key="3">
    <source>
        <dbReference type="Proteomes" id="UP000587942"/>
    </source>
</evidence>
<dbReference type="InterPro" id="IPR000073">
    <property type="entry name" value="AB_hydrolase_1"/>
</dbReference>
<protein>
    <submittedName>
        <fullName evidence="2">Alpha/beta hydrolase</fullName>
    </submittedName>
</protein>
<gene>
    <name evidence="2" type="ORF">GWK17_01775</name>
</gene>
<dbReference type="Pfam" id="PF00561">
    <property type="entry name" value="Abhydrolase_1"/>
    <property type="match status" value="1"/>
</dbReference>
<dbReference type="RefSeq" id="WP_167830728.1">
    <property type="nucleotide sequence ID" value="NZ_JAAVUM010000001.1"/>
</dbReference>
<comment type="caution">
    <text evidence="2">The sequence shown here is derived from an EMBL/GenBank/DDBJ whole genome shotgun (WGS) entry which is preliminary data.</text>
</comment>
<proteinExistence type="predicted"/>
<dbReference type="InterPro" id="IPR053145">
    <property type="entry name" value="AB_hydrolase_Est10"/>
</dbReference>
<dbReference type="Proteomes" id="UP000587942">
    <property type="component" value="Unassembled WGS sequence"/>
</dbReference>
<dbReference type="PANTHER" id="PTHR43265:SF1">
    <property type="entry name" value="ESTERASE ESTD"/>
    <property type="match status" value="1"/>
</dbReference>
<dbReference type="GO" id="GO:0052689">
    <property type="term" value="F:carboxylic ester hydrolase activity"/>
    <property type="evidence" value="ECO:0007669"/>
    <property type="project" value="TreeGrafter"/>
</dbReference>
<dbReference type="InterPro" id="IPR029058">
    <property type="entry name" value="AB_hydrolase_fold"/>
</dbReference>